<dbReference type="PANTHER" id="PTHR34988:SF1">
    <property type="entry name" value="DNA-BINDING PROTEIN"/>
    <property type="match status" value="1"/>
</dbReference>
<dbReference type="CDD" id="cd11378">
    <property type="entry name" value="DUF296"/>
    <property type="match status" value="1"/>
</dbReference>
<reference evidence="2 3" key="1">
    <citation type="submission" date="2018-01" db="EMBL/GenBank/DDBJ databases">
        <title>Complete genome sequence of Salinigranum rubrum GX10T, an extremely halophilic archaeon isolated from a marine solar saltern.</title>
        <authorList>
            <person name="Han S."/>
        </authorList>
    </citation>
    <scope>NUCLEOTIDE SEQUENCE [LARGE SCALE GENOMIC DNA]</scope>
    <source>
        <strain evidence="2 3">GX10</strain>
    </source>
</reference>
<accession>A0A2I8VKK8</accession>
<dbReference type="Gene3D" id="3.30.1330.80">
    <property type="entry name" value="Hypothetical protein, similar to alpha- acetolactate decarboxylase, domain 2"/>
    <property type="match status" value="1"/>
</dbReference>
<evidence type="ECO:0000313" key="3">
    <source>
        <dbReference type="Proteomes" id="UP000236584"/>
    </source>
</evidence>
<keyword evidence="3" id="KW-1185">Reference proteome</keyword>
<protein>
    <submittedName>
        <fullName evidence="2">DUF296 domain-containing protein</fullName>
    </submittedName>
</protein>
<proteinExistence type="predicted"/>
<dbReference type="EMBL" id="CP026309">
    <property type="protein sequence ID" value="AUV82458.1"/>
    <property type="molecule type" value="Genomic_DNA"/>
</dbReference>
<feature type="domain" description="PPC" evidence="1">
    <location>
        <begin position="4"/>
        <end position="144"/>
    </location>
</feature>
<dbReference type="KEGG" id="srub:C2R22_13075"/>
<name>A0A2I8VKK8_9EURY</name>
<dbReference type="PANTHER" id="PTHR34988">
    <property type="entry name" value="PROTEIN, PUTATIVE-RELATED"/>
    <property type="match status" value="1"/>
</dbReference>
<evidence type="ECO:0000259" key="1">
    <source>
        <dbReference type="PROSITE" id="PS51742"/>
    </source>
</evidence>
<dbReference type="Pfam" id="PF03479">
    <property type="entry name" value="PCC"/>
    <property type="match status" value="1"/>
</dbReference>
<sequence>METFESDDGHVFVLLHPGDLALESITEACEKHEVDSGVIVSGIGTFRNLNFHYVPTTDFPAEKSERNTFLNLDGAWEVGTIDGAIADGDPHLHLVAYNGEETIAGHLEDGCEVHILSEIVIRKVDGLELTRRPNEKNVNTLQRR</sequence>
<evidence type="ECO:0000313" key="2">
    <source>
        <dbReference type="EMBL" id="AUV82458.1"/>
    </source>
</evidence>
<gene>
    <name evidence="2" type="ORF">C2R22_13075</name>
</gene>
<dbReference type="SUPFAM" id="SSF117856">
    <property type="entry name" value="AF0104/ALDC/Ptd012-like"/>
    <property type="match status" value="1"/>
</dbReference>
<dbReference type="Proteomes" id="UP000236584">
    <property type="component" value="Chromosome"/>
</dbReference>
<dbReference type="PROSITE" id="PS51742">
    <property type="entry name" value="PPC"/>
    <property type="match status" value="1"/>
</dbReference>
<organism evidence="2 3">
    <name type="scientific">Salinigranum rubrum</name>
    <dbReference type="NCBI Taxonomy" id="755307"/>
    <lineage>
        <taxon>Archaea</taxon>
        <taxon>Methanobacteriati</taxon>
        <taxon>Methanobacteriota</taxon>
        <taxon>Stenosarchaea group</taxon>
        <taxon>Halobacteria</taxon>
        <taxon>Halobacteriales</taxon>
        <taxon>Haloferacaceae</taxon>
        <taxon>Salinigranum</taxon>
    </lineage>
</organism>
<dbReference type="AlphaFoldDB" id="A0A2I8VKK8"/>
<dbReference type="InterPro" id="IPR005175">
    <property type="entry name" value="PPC_dom"/>
</dbReference>